<dbReference type="EMBL" id="BNEA01000015">
    <property type="protein sequence ID" value="GHI54806.1"/>
    <property type="molecule type" value="Genomic_DNA"/>
</dbReference>
<dbReference type="RefSeq" id="WP_189997220.1">
    <property type="nucleotide sequence ID" value="NZ_BNCB01000013.1"/>
</dbReference>
<dbReference type="InterPro" id="IPR027417">
    <property type="entry name" value="P-loop_NTPase"/>
</dbReference>
<reference evidence="3" key="1">
    <citation type="submission" date="2023-07" db="EMBL/GenBank/DDBJ databases">
        <title>Whole genome shotgun sequence of Streptomyces achromogenes subsp. rubradiris NBRC 14000.</title>
        <authorList>
            <person name="Komaki H."/>
            <person name="Tamura T."/>
        </authorList>
    </citation>
    <scope>NUCLEOTIDE SEQUENCE [LARGE SCALE GENOMIC DNA]</scope>
    <source>
        <strain evidence="3">NBRC 14000</strain>
    </source>
</reference>
<evidence type="ECO:0000256" key="1">
    <source>
        <dbReference type="SAM" id="MobiDB-lite"/>
    </source>
</evidence>
<comment type="caution">
    <text evidence="2">The sequence shown here is derived from an EMBL/GenBank/DDBJ whole genome shotgun (WGS) entry which is preliminary data.</text>
</comment>
<protein>
    <recommendedName>
        <fullName evidence="4">AAA domain-containing protein</fullName>
    </recommendedName>
</protein>
<feature type="region of interest" description="Disordered" evidence="1">
    <location>
        <begin position="55"/>
        <end position="77"/>
    </location>
</feature>
<accession>A0ABQ3RG38</accession>
<evidence type="ECO:0008006" key="4">
    <source>
        <dbReference type="Google" id="ProtNLM"/>
    </source>
</evidence>
<keyword evidence="3" id="KW-1185">Reference proteome</keyword>
<evidence type="ECO:0000313" key="2">
    <source>
        <dbReference type="EMBL" id="GHI54806.1"/>
    </source>
</evidence>
<proteinExistence type="predicted"/>
<dbReference type="Gene3D" id="3.40.50.300">
    <property type="entry name" value="P-loop containing nucleotide triphosphate hydrolases"/>
    <property type="match status" value="1"/>
</dbReference>
<organism evidence="2 3">
    <name type="scientific">Streptomyces rubradiris</name>
    <name type="common">Streptomyces achromogenes subsp. rubradiris</name>
    <dbReference type="NCBI Taxonomy" id="285531"/>
    <lineage>
        <taxon>Bacteria</taxon>
        <taxon>Bacillati</taxon>
        <taxon>Actinomycetota</taxon>
        <taxon>Actinomycetes</taxon>
        <taxon>Kitasatosporales</taxon>
        <taxon>Streptomycetaceae</taxon>
        <taxon>Streptomyces</taxon>
    </lineage>
</organism>
<sequence length="117" mass="13030">MVAGTDAGIPDPVIDAVNAVETARQQWRALAGRHRVPVAVIEVVCSDTQVHRRRLEHRSRSSTGFEEPTWKAVQPRRTGYEPWTDRRLVVDSVADLASNVAKARDYLAICNRPAARS</sequence>
<gene>
    <name evidence="2" type="ORF">Srubr_46520</name>
</gene>
<dbReference type="SUPFAM" id="SSF52540">
    <property type="entry name" value="P-loop containing nucleoside triphosphate hydrolases"/>
    <property type="match status" value="1"/>
</dbReference>
<dbReference type="Proteomes" id="UP000646738">
    <property type="component" value="Unassembled WGS sequence"/>
</dbReference>
<name>A0ABQ3RG38_STRRR</name>
<evidence type="ECO:0000313" key="3">
    <source>
        <dbReference type="Proteomes" id="UP000646738"/>
    </source>
</evidence>